<evidence type="ECO:0000256" key="2">
    <source>
        <dbReference type="ARBA" id="ARBA00023136"/>
    </source>
</evidence>
<dbReference type="EMBL" id="JACHMG010000001">
    <property type="protein sequence ID" value="MBB4686492.1"/>
    <property type="molecule type" value="Genomic_DNA"/>
</dbReference>
<feature type="region of interest" description="Disordered" evidence="3">
    <location>
        <begin position="297"/>
        <end position="323"/>
    </location>
</feature>
<feature type="compositionally biased region" description="Low complexity" evidence="3">
    <location>
        <begin position="30"/>
        <end position="47"/>
    </location>
</feature>
<feature type="region of interest" description="Disordered" evidence="3">
    <location>
        <begin position="1"/>
        <end position="126"/>
    </location>
</feature>
<accession>A0A840IZ60</accession>
<comment type="caution">
    <text evidence="5">The sequence shown here is derived from an EMBL/GenBank/DDBJ whole genome shotgun (WGS) entry which is preliminary data.</text>
</comment>
<protein>
    <submittedName>
        <fullName evidence="5">Mce-associated membrane protein</fullName>
    </submittedName>
</protein>
<feature type="compositionally biased region" description="Low complexity" evidence="3">
    <location>
        <begin position="297"/>
        <end position="317"/>
    </location>
</feature>
<reference evidence="5 6" key="1">
    <citation type="submission" date="2020-08" db="EMBL/GenBank/DDBJ databases">
        <title>Sequencing the genomes of 1000 actinobacteria strains.</title>
        <authorList>
            <person name="Klenk H.-P."/>
        </authorList>
    </citation>
    <scope>NUCLEOTIDE SEQUENCE [LARGE SCALE GENOMIC DNA]</scope>
    <source>
        <strain evidence="5 6">DSM 45859</strain>
    </source>
</reference>
<evidence type="ECO:0000313" key="5">
    <source>
        <dbReference type="EMBL" id="MBB4686492.1"/>
    </source>
</evidence>
<feature type="compositionally biased region" description="Low complexity" evidence="3">
    <location>
        <begin position="55"/>
        <end position="72"/>
    </location>
</feature>
<dbReference type="GO" id="GO:0016020">
    <property type="term" value="C:membrane"/>
    <property type="evidence" value="ECO:0007669"/>
    <property type="project" value="UniProtKB-SubCell"/>
</dbReference>
<keyword evidence="4" id="KW-1133">Transmembrane helix</keyword>
<keyword evidence="4" id="KW-0812">Transmembrane</keyword>
<sequence length="323" mass="33805">MDPTEVTQEIRLTGDPRARRAEPVSPPVTESPAGPEAGETAEATTGVEEAEAGETVDAAEASETAEASEVDALTGETVEKPSAGFRPSPRRKQRDTGRAKPADVDEAETRARAEAGAEDDSPRESAASRTKVYACVLLIVGLVLAAAAVIFNIQYQNVSASTSNTALLDVAKTAQVKDAVSKATESLFSYDYNNIKKTEDAANTLLANDEVKNRYNALMGQVKKLAPQQKMVVTCKVSRAAVIRIDGDLARVMVFVDQTSTRADTKDTAAGTAQLHVDAQLQGDTWKITDLDTYKAAQAPGAASPSAPASSGAASSPAAPPSK</sequence>
<comment type="subcellular location">
    <subcellularLocation>
        <location evidence="1">Membrane</location>
    </subcellularLocation>
</comment>
<dbReference type="RefSeq" id="WP_221457834.1">
    <property type="nucleotide sequence ID" value="NZ_JACHMG010000001.1"/>
</dbReference>
<name>A0A840IZ60_9PSEU</name>
<feature type="transmembrane region" description="Helical" evidence="4">
    <location>
        <begin position="132"/>
        <end position="153"/>
    </location>
</feature>
<keyword evidence="2 4" id="KW-0472">Membrane</keyword>
<dbReference type="PANTHER" id="PTHR37042:SF4">
    <property type="entry name" value="OUTER MEMBRANE PROTEIN RV1973"/>
    <property type="match status" value="1"/>
</dbReference>
<dbReference type="PANTHER" id="PTHR37042">
    <property type="entry name" value="OUTER MEMBRANE PROTEIN RV1973"/>
    <property type="match status" value="1"/>
</dbReference>
<feature type="compositionally biased region" description="Basic and acidic residues" evidence="3">
    <location>
        <begin position="12"/>
        <end position="22"/>
    </location>
</feature>
<evidence type="ECO:0000256" key="4">
    <source>
        <dbReference type="SAM" id="Phobius"/>
    </source>
</evidence>
<evidence type="ECO:0000256" key="1">
    <source>
        <dbReference type="ARBA" id="ARBA00004370"/>
    </source>
</evidence>
<evidence type="ECO:0000313" key="6">
    <source>
        <dbReference type="Proteomes" id="UP000581769"/>
    </source>
</evidence>
<proteinExistence type="predicted"/>
<dbReference type="Proteomes" id="UP000581769">
    <property type="component" value="Unassembled WGS sequence"/>
</dbReference>
<gene>
    <name evidence="5" type="ORF">BJY18_003977</name>
</gene>
<organism evidence="5 6">
    <name type="scientific">Amycolatopsis jiangsuensis</name>
    <dbReference type="NCBI Taxonomy" id="1181879"/>
    <lineage>
        <taxon>Bacteria</taxon>
        <taxon>Bacillati</taxon>
        <taxon>Actinomycetota</taxon>
        <taxon>Actinomycetes</taxon>
        <taxon>Pseudonocardiales</taxon>
        <taxon>Pseudonocardiaceae</taxon>
        <taxon>Amycolatopsis</taxon>
    </lineage>
</organism>
<keyword evidence="6" id="KW-1185">Reference proteome</keyword>
<evidence type="ECO:0000256" key="3">
    <source>
        <dbReference type="SAM" id="MobiDB-lite"/>
    </source>
</evidence>
<dbReference type="AlphaFoldDB" id="A0A840IZ60"/>
<feature type="compositionally biased region" description="Basic and acidic residues" evidence="3">
    <location>
        <begin position="94"/>
        <end position="123"/>
    </location>
</feature>